<dbReference type="RefSeq" id="WP_186505342.1">
    <property type="nucleotide sequence ID" value="NZ_JACNEP010000002.1"/>
</dbReference>
<reference evidence="6" key="1">
    <citation type="journal article" date="2018" name="Int. J. Syst. Evol. Microbiol.">
        <title>Neptunicella marina gen. nov., sp. nov., isolated from surface seawater.</title>
        <authorList>
            <person name="Liu X."/>
            <person name="Lai Q."/>
            <person name="Du Y."/>
            <person name="Zhang X."/>
            <person name="Liu Z."/>
            <person name="Sun F."/>
            <person name="Shao Z."/>
        </authorList>
    </citation>
    <scope>NUCLEOTIDE SEQUENCE</scope>
    <source>
        <strain evidence="6">S27-2</strain>
    </source>
</reference>
<dbReference type="Gene3D" id="1.10.287.470">
    <property type="entry name" value="Helix hairpin bin"/>
    <property type="match status" value="1"/>
</dbReference>
<dbReference type="SUPFAM" id="SSF111369">
    <property type="entry name" value="HlyD-like secretion proteins"/>
    <property type="match status" value="1"/>
</dbReference>
<dbReference type="Proteomes" id="UP000601768">
    <property type="component" value="Unassembled WGS sequence"/>
</dbReference>
<comment type="similarity">
    <text evidence="1">Belongs to the membrane fusion protein (MFP) (TC 8.A.1) family.</text>
</comment>
<dbReference type="Gene3D" id="2.40.30.170">
    <property type="match status" value="1"/>
</dbReference>
<dbReference type="Gene3D" id="2.40.420.20">
    <property type="match status" value="1"/>
</dbReference>
<feature type="coiled-coil region" evidence="2">
    <location>
        <begin position="111"/>
        <end position="184"/>
    </location>
</feature>
<accession>A0A8J6M2X2</accession>
<feature type="transmembrane region" description="Helical" evidence="4">
    <location>
        <begin position="6"/>
        <end position="27"/>
    </location>
</feature>
<feature type="region of interest" description="Disordered" evidence="3">
    <location>
        <begin position="379"/>
        <end position="400"/>
    </location>
</feature>
<gene>
    <name evidence="6" type="ORF">H8B19_03220</name>
</gene>
<keyword evidence="4" id="KW-0812">Transmembrane</keyword>
<evidence type="ECO:0000259" key="5">
    <source>
        <dbReference type="Pfam" id="PF25917"/>
    </source>
</evidence>
<evidence type="ECO:0000313" key="7">
    <source>
        <dbReference type="Proteomes" id="UP000601768"/>
    </source>
</evidence>
<keyword evidence="4" id="KW-0472">Membrane</keyword>
<keyword evidence="2" id="KW-0175">Coiled coil</keyword>
<feature type="domain" description="Multidrug resistance protein MdtA-like barrel-sandwich hybrid" evidence="5">
    <location>
        <begin position="73"/>
        <end position="211"/>
    </location>
</feature>
<evidence type="ECO:0000256" key="3">
    <source>
        <dbReference type="SAM" id="MobiDB-lite"/>
    </source>
</evidence>
<dbReference type="GO" id="GO:1990281">
    <property type="term" value="C:efflux pump complex"/>
    <property type="evidence" value="ECO:0007669"/>
    <property type="project" value="TreeGrafter"/>
</dbReference>
<reference evidence="6" key="2">
    <citation type="submission" date="2020-08" db="EMBL/GenBank/DDBJ databases">
        <authorList>
            <person name="Lai Q."/>
        </authorList>
    </citation>
    <scope>NUCLEOTIDE SEQUENCE</scope>
    <source>
        <strain evidence="6">S27-2</strain>
    </source>
</reference>
<dbReference type="NCBIfam" id="TIGR01730">
    <property type="entry name" value="RND_mfp"/>
    <property type="match status" value="1"/>
</dbReference>
<proteinExistence type="inferred from homology"/>
<protein>
    <submittedName>
        <fullName evidence="6">Efflux RND transporter periplasmic adaptor subunit</fullName>
    </submittedName>
</protein>
<evidence type="ECO:0000313" key="6">
    <source>
        <dbReference type="EMBL" id="MBC3764871.1"/>
    </source>
</evidence>
<dbReference type="GO" id="GO:0015562">
    <property type="term" value="F:efflux transmembrane transporter activity"/>
    <property type="evidence" value="ECO:0007669"/>
    <property type="project" value="TreeGrafter"/>
</dbReference>
<name>A0A8J6M2X2_9ALTE</name>
<sequence>MSALRIRSFLPIIIILAAVVVLIALVAMKKPPEKKPHEDKAFLVDVQAVQMQNLDFEVKSQGTVIPRIKTILSAQVSGKIVKVSPEFIEGGMFKQGDVLVQLEQSDFITDVKAAEAELARAQALLEEEQARGKVAEEDWRTVKNLTPTELGLRKPQLAQEKASVRAAEANLERARRNLERTSIKAPFDGLVASKNADLGQFITTGSQLGLIYATDVAEVRLPLSDNDMAYLDIPAQSSQGGLPDVTLTANVAGKLNQWKGSIVRSEGIVDEQSRVIYVVARVDDPYARESSTTHLPLKFGRFVQASITGVQASNIVTVPRHVLRIDGSVLLMTPKRELEIREVNVQRTDKHFAYISSGLAEGENIIVSAVPHPVNGMKLRLADDKPQHPASADKEQEEQN</sequence>
<dbReference type="PANTHER" id="PTHR30469">
    <property type="entry name" value="MULTIDRUG RESISTANCE PROTEIN MDTA"/>
    <property type="match status" value="1"/>
</dbReference>
<dbReference type="PANTHER" id="PTHR30469:SF12">
    <property type="entry name" value="MULTIDRUG RESISTANCE PROTEIN MDTA"/>
    <property type="match status" value="1"/>
</dbReference>
<dbReference type="Gene3D" id="2.40.50.100">
    <property type="match status" value="1"/>
</dbReference>
<dbReference type="InterPro" id="IPR058625">
    <property type="entry name" value="MdtA-like_BSH"/>
</dbReference>
<feature type="compositionally biased region" description="Basic and acidic residues" evidence="3">
    <location>
        <begin position="380"/>
        <end position="394"/>
    </location>
</feature>
<dbReference type="AlphaFoldDB" id="A0A8J6M2X2"/>
<evidence type="ECO:0000256" key="1">
    <source>
        <dbReference type="ARBA" id="ARBA00009477"/>
    </source>
</evidence>
<keyword evidence="7" id="KW-1185">Reference proteome</keyword>
<dbReference type="Pfam" id="PF25917">
    <property type="entry name" value="BSH_RND"/>
    <property type="match status" value="1"/>
</dbReference>
<keyword evidence="4" id="KW-1133">Transmembrane helix</keyword>
<evidence type="ECO:0000256" key="2">
    <source>
        <dbReference type="SAM" id="Coils"/>
    </source>
</evidence>
<evidence type="ECO:0000256" key="4">
    <source>
        <dbReference type="SAM" id="Phobius"/>
    </source>
</evidence>
<dbReference type="EMBL" id="JACNEP010000002">
    <property type="protein sequence ID" value="MBC3764871.1"/>
    <property type="molecule type" value="Genomic_DNA"/>
</dbReference>
<dbReference type="InterPro" id="IPR006143">
    <property type="entry name" value="RND_pump_MFP"/>
</dbReference>
<comment type="caution">
    <text evidence="6">The sequence shown here is derived from an EMBL/GenBank/DDBJ whole genome shotgun (WGS) entry which is preliminary data.</text>
</comment>
<organism evidence="6 7">
    <name type="scientific">Neptunicella marina</name>
    <dbReference type="NCBI Taxonomy" id="2125989"/>
    <lineage>
        <taxon>Bacteria</taxon>
        <taxon>Pseudomonadati</taxon>
        <taxon>Pseudomonadota</taxon>
        <taxon>Gammaproteobacteria</taxon>
        <taxon>Alteromonadales</taxon>
        <taxon>Alteromonadaceae</taxon>
        <taxon>Neptunicella</taxon>
    </lineage>
</organism>